<dbReference type="OrthoDB" id="9802782at2"/>
<protein>
    <submittedName>
        <fullName evidence="1">Uncharacterized protein</fullName>
    </submittedName>
</protein>
<dbReference type="EMBL" id="QZWZ01000062">
    <property type="protein sequence ID" value="RJT27369.1"/>
    <property type="molecule type" value="Genomic_DNA"/>
</dbReference>
<name>A0A3A5K424_9HYPH</name>
<sequence length="90" mass="9730">MMTEEALAAVLAVRNKEAQILGVFDSTNKTDAALDVRRLGEAVQFVANAPILGYDVRAAMVVYGDLGTPTLRARDCEQLWAKYGKALLAC</sequence>
<evidence type="ECO:0000313" key="1">
    <source>
        <dbReference type="EMBL" id="RJT27369.1"/>
    </source>
</evidence>
<proteinExistence type="predicted"/>
<dbReference type="AlphaFoldDB" id="A0A3A5K424"/>
<dbReference type="Proteomes" id="UP000272706">
    <property type="component" value="Unassembled WGS sequence"/>
</dbReference>
<evidence type="ECO:0000313" key="2">
    <source>
        <dbReference type="Proteomes" id="UP000272706"/>
    </source>
</evidence>
<comment type="caution">
    <text evidence="1">The sequence shown here is derived from an EMBL/GenBank/DDBJ whole genome shotgun (WGS) entry which is preliminary data.</text>
</comment>
<reference evidence="1 2" key="1">
    <citation type="submission" date="2018-09" db="EMBL/GenBank/DDBJ databases">
        <title>Mesorhizobium carmichaelinearum sp. nov. isolated from Carmichaelinea spp. root nodules in New Zealand.</title>
        <authorList>
            <person name="De Meyer S.E."/>
        </authorList>
    </citation>
    <scope>NUCLEOTIDE SEQUENCE [LARGE SCALE GENOMIC DNA]</scope>
    <source>
        <strain evidence="1 2">ICMP19557</strain>
    </source>
</reference>
<organism evidence="1 2">
    <name type="scientific">Mesorhizobium waimense</name>
    <dbReference type="NCBI Taxonomy" id="1300307"/>
    <lineage>
        <taxon>Bacteria</taxon>
        <taxon>Pseudomonadati</taxon>
        <taxon>Pseudomonadota</taxon>
        <taxon>Alphaproteobacteria</taxon>
        <taxon>Hyphomicrobiales</taxon>
        <taxon>Phyllobacteriaceae</taxon>
        <taxon>Mesorhizobium</taxon>
    </lineage>
</organism>
<accession>A0A3A5K424</accession>
<dbReference type="RefSeq" id="WP_120018909.1">
    <property type="nucleotide sequence ID" value="NZ_QZWZ01000062.1"/>
</dbReference>
<gene>
    <name evidence="1" type="ORF">D3227_36210</name>
</gene>
<keyword evidence="2" id="KW-1185">Reference proteome</keyword>